<comment type="caution">
    <text evidence="2">The sequence shown here is derived from an EMBL/GenBank/DDBJ whole genome shotgun (WGS) entry which is preliminary data.</text>
</comment>
<evidence type="ECO:0000313" key="3">
    <source>
        <dbReference type="Proteomes" id="UP001151760"/>
    </source>
</evidence>
<accession>A0ABQ5J4T9</accession>
<evidence type="ECO:0000256" key="1">
    <source>
        <dbReference type="SAM" id="MobiDB-lite"/>
    </source>
</evidence>
<proteinExistence type="predicted"/>
<feature type="region of interest" description="Disordered" evidence="1">
    <location>
        <begin position="1"/>
        <end position="21"/>
    </location>
</feature>
<dbReference type="Proteomes" id="UP001151760">
    <property type="component" value="Unassembled WGS sequence"/>
</dbReference>
<name>A0ABQ5J4T9_9ASTR</name>
<sequence length="83" mass="9224">MGMGKAKGSKKGAGSLGSSSSMNDEALARLMISELTMHNERSMATKKEECLAFLEIRRTKSYNHWTGDTLKQMEEIRAGIKEK</sequence>
<reference evidence="2" key="2">
    <citation type="submission" date="2022-01" db="EMBL/GenBank/DDBJ databases">
        <authorList>
            <person name="Yamashiro T."/>
            <person name="Shiraishi A."/>
            <person name="Satake H."/>
            <person name="Nakayama K."/>
        </authorList>
    </citation>
    <scope>NUCLEOTIDE SEQUENCE</scope>
</reference>
<keyword evidence="3" id="KW-1185">Reference proteome</keyword>
<gene>
    <name evidence="2" type="ORF">Tco_1123953</name>
</gene>
<evidence type="ECO:0000313" key="2">
    <source>
        <dbReference type="EMBL" id="GJU07523.1"/>
    </source>
</evidence>
<protein>
    <submittedName>
        <fullName evidence="2">Uncharacterized protein</fullName>
    </submittedName>
</protein>
<organism evidence="2 3">
    <name type="scientific">Tanacetum coccineum</name>
    <dbReference type="NCBI Taxonomy" id="301880"/>
    <lineage>
        <taxon>Eukaryota</taxon>
        <taxon>Viridiplantae</taxon>
        <taxon>Streptophyta</taxon>
        <taxon>Embryophyta</taxon>
        <taxon>Tracheophyta</taxon>
        <taxon>Spermatophyta</taxon>
        <taxon>Magnoliopsida</taxon>
        <taxon>eudicotyledons</taxon>
        <taxon>Gunneridae</taxon>
        <taxon>Pentapetalae</taxon>
        <taxon>asterids</taxon>
        <taxon>campanulids</taxon>
        <taxon>Asterales</taxon>
        <taxon>Asteraceae</taxon>
        <taxon>Asteroideae</taxon>
        <taxon>Anthemideae</taxon>
        <taxon>Anthemidinae</taxon>
        <taxon>Tanacetum</taxon>
    </lineage>
</organism>
<dbReference type="EMBL" id="BQNB010021547">
    <property type="protein sequence ID" value="GJU07523.1"/>
    <property type="molecule type" value="Genomic_DNA"/>
</dbReference>
<reference evidence="2" key="1">
    <citation type="journal article" date="2022" name="Int. J. Mol. Sci.">
        <title>Draft Genome of Tanacetum Coccineum: Genomic Comparison of Closely Related Tanacetum-Family Plants.</title>
        <authorList>
            <person name="Yamashiro T."/>
            <person name="Shiraishi A."/>
            <person name="Nakayama K."/>
            <person name="Satake H."/>
        </authorList>
    </citation>
    <scope>NUCLEOTIDE SEQUENCE</scope>
</reference>